<feature type="region of interest" description="Disordered" evidence="4">
    <location>
        <begin position="55"/>
        <end position="85"/>
    </location>
</feature>
<reference evidence="7" key="2">
    <citation type="submission" date="2020-04" db="EMBL/GenBank/DDBJ databases">
        <authorList>
            <person name="Santos R.A.C."/>
            <person name="Steenwyk J.L."/>
            <person name="Rivero-Menendez O."/>
            <person name="Mead M.E."/>
            <person name="Silva L.P."/>
            <person name="Bastos R.W."/>
            <person name="Alastruey-Izquierdo A."/>
            <person name="Goldman G.H."/>
            <person name="Rokas A."/>
        </authorList>
    </citation>
    <scope>NUCLEOTIDE SEQUENCE</scope>
    <source>
        <strain evidence="7">CNM-CM6805</strain>
    </source>
</reference>
<keyword evidence="3" id="KW-0479">Metal-binding</keyword>
<evidence type="ECO:0000313" key="7">
    <source>
        <dbReference type="EMBL" id="KAF4231072.1"/>
    </source>
</evidence>
<dbReference type="GO" id="GO:0008270">
    <property type="term" value="F:zinc ion binding"/>
    <property type="evidence" value="ECO:0007669"/>
    <property type="project" value="InterPro"/>
</dbReference>
<comment type="cofactor">
    <cofactor evidence="3">
        <name>heme</name>
        <dbReference type="ChEBI" id="CHEBI:30413"/>
    </cofactor>
</comment>
<evidence type="ECO:0000256" key="4">
    <source>
        <dbReference type="SAM" id="MobiDB-lite"/>
    </source>
</evidence>
<dbReference type="InterPro" id="IPR036396">
    <property type="entry name" value="Cyt_P450_sf"/>
</dbReference>
<proteinExistence type="inferred from homology"/>
<keyword evidence="3" id="KW-0408">Iron</keyword>
<feature type="compositionally biased region" description="Low complexity" evidence="4">
    <location>
        <begin position="57"/>
        <end position="71"/>
    </location>
</feature>
<evidence type="ECO:0000256" key="5">
    <source>
        <dbReference type="SAM" id="Phobius"/>
    </source>
</evidence>
<keyword evidence="5" id="KW-0812">Transmembrane</keyword>
<dbReference type="Pfam" id="PF00067">
    <property type="entry name" value="p450"/>
    <property type="match status" value="1"/>
</dbReference>
<dbReference type="GO" id="GO:0016705">
    <property type="term" value="F:oxidoreductase activity, acting on paired donors, with incorporation or reduction of molecular oxygen"/>
    <property type="evidence" value="ECO:0007669"/>
    <property type="project" value="InterPro"/>
</dbReference>
<dbReference type="Pfam" id="PF04082">
    <property type="entry name" value="Fungal_trans"/>
    <property type="match status" value="1"/>
</dbReference>
<dbReference type="GO" id="GO:0044283">
    <property type="term" value="P:small molecule biosynthetic process"/>
    <property type="evidence" value="ECO:0007669"/>
    <property type="project" value="UniProtKB-ARBA"/>
</dbReference>
<dbReference type="InterPro" id="IPR007219">
    <property type="entry name" value="XnlR_reg_dom"/>
</dbReference>
<dbReference type="PANTHER" id="PTHR24305">
    <property type="entry name" value="CYTOCHROME P450"/>
    <property type="match status" value="1"/>
</dbReference>
<keyword evidence="5" id="KW-0472">Membrane</keyword>
<dbReference type="FunFam" id="1.10.630.10:FF:000051">
    <property type="entry name" value="Cytochrome P450 monooxygenase (Fum15)"/>
    <property type="match status" value="1"/>
</dbReference>
<protein>
    <recommendedName>
        <fullName evidence="6">Xylanolytic transcriptional activator regulatory domain-containing protein</fullName>
    </recommendedName>
</protein>
<dbReference type="GO" id="GO:0005506">
    <property type="term" value="F:iron ion binding"/>
    <property type="evidence" value="ECO:0007669"/>
    <property type="project" value="InterPro"/>
</dbReference>
<dbReference type="SUPFAM" id="SSF48264">
    <property type="entry name" value="Cytochrome P450"/>
    <property type="match status" value="1"/>
</dbReference>
<dbReference type="PANTHER" id="PTHR24305:SF227">
    <property type="entry name" value="P450, PUTATIVE (EUROFUNG)-RELATED"/>
    <property type="match status" value="1"/>
</dbReference>
<gene>
    <name evidence="7" type="ORF">CNMCM6805_000304</name>
</gene>
<keyword evidence="5" id="KW-1133">Transmembrane helix</keyword>
<dbReference type="GO" id="GO:0020037">
    <property type="term" value="F:heme binding"/>
    <property type="evidence" value="ECO:0007669"/>
    <property type="project" value="InterPro"/>
</dbReference>
<dbReference type="EMBL" id="JAAAPX010000108">
    <property type="protein sequence ID" value="KAF4231072.1"/>
    <property type="molecule type" value="Genomic_DNA"/>
</dbReference>
<feature type="domain" description="Xylanolytic transcriptional activator regulatory" evidence="6">
    <location>
        <begin position="182"/>
        <end position="365"/>
    </location>
</feature>
<dbReference type="GO" id="GO:0006351">
    <property type="term" value="P:DNA-templated transcription"/>
    <property type="evidence" value="ECO:0007669"/>
    <property type="project" value="InterPro"/>
</dbReference>
<dbReference type="InterPro" id="IPR050121">
    <property type="entry name" value="Cytochrome_P450_monoxygenase"/>
</dbReference>
<comment type="caution">
    <text evidence="7">The sequence shown here is derived from an EMBL/GenBank/DDBJ whole genome shotgun (WGS) entry which is preliminary data.</text>
</comment>
<accession>A0A8H4M723</accession>
<keyword evidence="3" id="KW-0349">Heme</keyword>
<keyword evidence="2" id="KW-0539">Nucleus</keyword>
<dbReference type="InterPro" id="IPR001128">
    <property type="entry name" value="Cyt_P450"/>
</dbReference>
<keyword evidence="8" id="KW-1185">Reference proteome</keyword>
<dbReference type="PRINTS" id="PR00385">
    <property type="entry name" value="P450"/>
</dbReference>
<dbReference type="OrthoDB" id="103819at2759"/>
<feature type="transmembrane region" description="Helical" evidence="5">
    <location>
        <begin position="730"/>
        <end position="747"/>
    </location>
</feature>
<feature type="binding site" description="axial binding residue" evidence="3">
    <location>
        <position position="1213"/>
    </location>
    <ligand>
        <name>heme</name>
        <dbReference type="ChEBI" id="CHEBI:30413"/>
    </ligand>
    <ligandPart>
        <name>Fe</name>
        <dbReference type="ChEBI" id="CHEBI:18248"/>
    </ligandPart>
</feature>
<evidence type="ECO:0000259" key="6">
    <source>
        <dbReference type="Pfam" id="PF04082"/>
    </source>
</evidence>
<feature type="transmembrane region" description="Helical" evidence="5">
    <location>
        <begin position="759"/>
        <end position="778"/>
    </location>
</feature>
<evidence type="ECO:0000256" key="2">
    <source>
        <dbReference type="ARBA" id="ARBA00023242"/>
    </source>
</evidence>
<dbReference type="InterPro" id="IPR002401">
    <property type="entry name" value="Cyt_P450_E_grp-I"/>
</dbReference>
<dbReference type="GO" id="GO:0004497">
    <property type="term" value="F:monooxygenase activity"/>
    <property type="evidence" value="ECO:0007669"/>
    <property type="project" value="InterPro"/>
</dbReference>
<evidence type="ECO:0000256" key="1">
    <source>
        <dbReference type="ARBA" id="ARBA00010617"/>
    </source>
</evidence>
<dbReference type="PRINTS" id="PR00463">
    <property type="entry name" value="EP450I"/>
</dbReference>
<dbReference type="Gene3D" id="1.10.630.10">
    <property type="entry name" value="Cytochrome P450"/>
    <property type="match status" value="1"/>
</dbReference>
<dbReference type="CDD" id="cd11069">
    <property type="entry name" value="CYP_FUM15-like"/>
    <property type="match status" value="1"/>
</dbReference>
<evidence type="ECO:0000256" key="3">
    <source>
        <dbReference type="PIRSR" id="PIRSR602401-1"/>
    </source>
</evidence>
<sequence>MPGQEDTLQSRKALLQELWPPGLAVSHTILGMGSRLEQLETSLADTQRSLKRLFEGSSTVSSASSSRRTASPAMPTPQLTDQRFPDSLKLPVFTRPLGRFLVDQNSDERCFGPTSLESLMLNIKDELLQSPDIERHTVKECVMQAQRKIDFLVGQGDETPIGEKSPPAMPPFAILDAMIEPYFTTTNDHFPIWTKKRFTQMATTLRQATPSERDLASIVCCNNLIIMAMSADSLGSHQRESMMSKQTHKTSSIDFDLIAGFLTNAKRAVSNIDQLVSPHLINVQALLSLHIVAQVYLSISISETLLALATRCAKSIGIHQWHSFQSQLSDDDIKERQNLSYCLYVLDKSVCWTAGSSPSIPVSEVHFDPRLVPSENGIPSCLVAKTEMARIEETVYLEIYAVHVQARDEDQVRGFAASVLSRLQVCLTESGVDLDKIQKSLEGSASNLQLAVRYLSVQLLLIWPHKHHPDPMFQRAPEVARMCLKLLLRLWHSPPDQGSQAVFSFFLASLPSLYLYEVLSSILCGQGSNWDIDMLQEFVEMLQTITDCRAEASYNRRLYQLSLIVTDVIKARKTQHKRQKPTSEGPTNPYLMSELLSPPTSGYSCMTSEVQETYDSRFDGAVFQDPDGSSFASMDPIPSTSGELARGSDSFLPQLRSYAKTAAGNENFNSLAMEALGESVLFWKGVNQGARVDSSPSVSKGGLHQKTRPRPHSLCRGIGFGDQTAIMRPIKDYFGVLCLGAVAGVYFKPEYAIYDSRIAAIAVLITGLTISKLLYQLFIYPQFFTPLKHFPAPPNRHWLTGNTGSLLVDTPHALMKEWAKTIPNDGILRYYIVGNMERLTITSPAVLSEILVSKAYDFAKPLVIQQTLRRVLGNGILIAEGEEHKFQRKNLKPAFAYRHIKDLYPVFWSKGTEMAKLIRKDLQSRKAAEDNTIQVRTWASRSSLDIIGLAGMGRDFDSLRDPENSLSQSYEMIFATPGLGTKILFILGMLLGNTTWLAKLPTKQNKLIDTGCRNIRDATRRMIREQKVKMEDPNAGTEVDIISVAMRSGNFDEENLVDQLMTFLGAGHETTAGALQWAVYALCKHPEVQTRLRDEVRANLPSVNVENPSPIDAATIDSLQYLNAVCNEVIRFHPSVPNTVRVALNDTTLMGKPIPKGTQVVISPELVNHMPALWGLDAEQFNPDRWMGPGKANTGGASSNYAFLSFLHGPRSCIGQGFAKAELACLLAAVVGSFEFELRYPDAPLEVREGATIAPKDGVLAKFTPLEGW</sequence>
<evidence type="ECO:0000313" key="8">
    <source>
        <dbReference type="Proteomes" id="UP000653565"/>
    </source>
</evidence>
<dbReference type="AlphaFoldDB" id="A0A8H4M723"/>
<name>A0A8H4M723_9EURO</name>
<comment type="similarity">
    <text evidence="1">Belongs to the cytochrome P450 family.</text>
</comment>
<reference evidence="7" key="1">
    <citation type="journal article" date="2020" name="bioRxiv">
        <title>Genomic and phenotypic heterogeneity of clinical isolates of the human pathogens Aspergillus fumigatus, Aspergillus lentulus and Aspergillus fumigatiaffinis.</title>
        <authorList>
            <person name="dos Santos R.A.C."/>
            <person name="Steenwyk J.L."/>
            <person name="Rivero-Menendez O."/>
            <person name="Mead M.E."/>
            <person name="Silva L.P."/>
            <person name="Bastos R.W."/>
            <person name="Alastruey-Izquierdo A."/>
            <person name="Goldman G.H."/>
            <person name="Rokas A."/>
        </authorList>
    </citation>
    <scope>NUCLEOTIDE SEQUENCE</scope>
    <source>
        <strain evidence="7">CNM-CM6805</strain>
    </source>
</reference>
<dbReference type="CDD" id="cd12148">
    <property type="entry name" value="fungal_TF_MHR"/>
    <property type="match status" value="1"/>
</dbReference>
<organism evidence="7 8">
    <name type="scientific">Aspergillus fumigatiaffinis</name>
    <dbReference type="NCBI Taxonomy" id="340414"/>
    <lineage>
        <taxon>Eukaryota</taxon>
        <taxon>Fungi</taxon>
        <taxon>Dikarya</taxon>
        <taxon>Ascomycota</taxon>
        <taxon>Pezizomycotina</taxon>
        <taxon>Eurotiomycetes</taxon>
        <taxon>Eurotiomycetidae</taxon>
        <taxon>Eurotiales</taxon>
        <taxon>Aspergillaceae</taxon>
        <taxon>Aspergillus</taxon>
        <taxon>Aspergillus subgen. Fumigati</taxon>
    </lineage>
</organism>
<dbReference type="GO" id="GO:0003677">
    <property type="term" value="F:DNA binding"/>
    <property type="evidence" value="ECO:0007669"/>
    <property type="project" value="InterPro"/>
</dbReference>
<dbReference type="Proteomes" id="UP000653565">
    <property type="component" value="Unassembled WGS sequence"/>
</dbReference>